<dbReference type="SUPFAM" id="SSF47413">
    <property type="entry name" value="lambda repressor-like DNA-binding domains"/>
    <property type="match status" value="1"/>
</dbReference>
<dbReference type="Gene3D" id="3.40.50.300">
    <property type="entry name" value="P-loop containing nucleotide triphosphate hydrolases"/>
    <property type="match status" value="1"/>
</dbReference>
<dbReference type="Gene3D" id="1.10.260.40">
    <property type="entry name" value="lambda repressor-like DNA-binding domains"/>
    <property type="match status" value="1"/>
</dbReference>
<evidence type="ECO:0000313" key="3">
    <source>
        <dbReference type="Proteomes" id="UP000248627"/>
    </source>
</evidence>
<dbReference type="AlphaFoldDB" id="A0A2W2DK54"/>
<evidence type="ECO:0000259" key="1">
    <source>
        <dbReference type="PROSITE" id="PS50943"/>
    </source>
</evidence>
<dbReference type="SMART" id="SM00530">
    <property type="entry name" value="HTH_XRE"/>
    <property type="match status" value="1"/>
</dbReference>
<comment type="caution">
    <text evidence="2">The sequence shown here is derived from an EMBL/GenBank/DDBJ whole genome shotgun (WGS) entry which is preliminary data.</text>
</comment>
<keyword evidence="3" id="KW-1185">Reference proteome</keyword>
<dbReference type="GO" id="GO:0016887">
    <property type="term" value="F:ATP hydrolysis activity"/>
    <property type="evidence" value="ECO:0007669"/>
    <property type="project" value="InterPro"/>
</dbReference>
<dbReference type="InterPro" id="IPR010982">
    <property type="entry name" value="Lambda_DNA-bd_dom_sf"/>
</dbReference>
<dbReference type="InterPro" id="IPR003593">
    <property type="entry name" value="AAA+_ATPase"/>
</dbReference>
<dbReference type="EMBL" id="POTX01000001">
    <property type="protein sequence ID" value="PZG01190.1"/>
    <property type="molecule type" value="Genomic_DNA"/>
</dbReference>
<dbReference type="PRINTS" id="PR00364">
    <property type="entry name" value="DISEASERSIST"/>
</dbReference>
<dbReference type="RefSeq" id="WP_111241139.1">
    <property type="nucleotide sequence ID" value="NZ_POTX01000001.1"/>
</dbReference>
<proteinExistence type="predicted"/>
<feature type="domain" description="HTH cro/C1-type" evidence="1">
    <location>
        <begin position="13"/>
        <end position="68"/>
    </location>
</feature>
<sequence length="381" mass="39796">MSDCGRLAGGSALRVLRTAAGLTIDDLAKRSGVSPRTIGGIERGRIRRPHEGTLAALAEALRLGPDDGTRLRAAVRIEPAATGLPRLTPCFTGRDDDLDWLADAVARHRVIELAGLPGIGKSALAAQAAARLSGDFPDGVRFVGLTGSPAPHPAALARELARSLGVDVPGDDAFAVAAWRRLLDERRLLLVFDDAADAVRLAPLLPDRGASVAVVTTSGRLRLPLGRARRVLTPLPAPDAELALYRMIGPAVPDAGAAELAQHCHGLPLALRTVANRVRTRHAWSIERLRAQLDRPGRQLAALTAGDLSVGAALDRGYRQLPESLRAAVRALAAPVPPAAAVADLDGCGWIARDHGVNPILYAFAVARAGGARATVPLTAA</sequence>
<dbReference type="GO" id="GO:0003677">
    <property type="term" value="F:DNA binding"/>
    <property type="evidence" value="ECO:0007669"/>
    <property type="project" value="InterPro"/>
</dbReference>
<accession>A0A2W2DK54</accession>
<protein>
    <recommendedName>
        <fullName evidence="1">HTH cro/C1-type domain-containing protein</fullName>
    </recommendedName>
</protein>
<dbReference type="InterPro" id="IPR001387">
    <property type="entry name" value="Cro/C1-type_HTH"/>
</dbReference>
<dbReference type="CDD" id="cd00093">
    <property type="entry name" value="HTH_XRE"/>
    <property type="match status" value="1"/>
</dbReference>
<dbReference type="InterPro" id="IPR049945">
    <property type="entry name" value="AAA_22"/>
</dbReference>
<evidence type="ECO:0000313" key="2">
    <source>
        <dbReference type="EMBL" id="PZG01190.1"/>
    </source>
</evidence>
<dbReference type="PANTHER" id="PTHR47691:SF3">
    <property type="entry name" value="HTH-TYPE TRANSCRIPTIONAL REGULATOR RV0890C-RELATED"/>
    <property type="match status" value="1"/>
</dbReference>
<dbReference type="Proteomes" id="UP000248627">
    <property type="component" value="Unassembled WGS sequence"/>
</dbReference>
<dbReference type="PANTHER" id="PTHR47691">
    <property type="entry name" value="REGULATOR-RELATED"/>
    <property type="match status" value="1"/>
</dbReference>
<dbReference type="Pfam" id="PF13401">
    <property type="entry name" value="AAA_22"/>
    <property type="match status" value="1"/>
</dbReference>
<dbReference type="SUPFAM" id="SSF52540">
    <property type="entry name" value="P-loop containing nucleoside triphosphate hydrolases"/>
    <property type="match status" value="1"/>
</dbReference>
<dbReference type="Pfam" id="PF13560">
    <property type="entry name" value="HTH_31"/>
    <property type="match status" value="1"/>
</dbReference>
<dbReference type="SMART" id="SM00382">
    <property type="entry name" value="AAA"/>
    <property type="match status" value="1"/>
</dbReference>
<organism evidence="2 3">
    <name type="scientific">Micromonospora endophytica</name>
    <dbReference type="NCBI Taxonomy" id="515350"/>
    <lineage>
        <taxon>Bacteria</taxon>
        <taxon>Bacillati</taxon>
        <taxon>Actinomycetota</taxon>
        <taxon>Actinomycetes</taxon>
        <taxon>Micromonosporales</taxon>
        <taxon>Micromonosporaceae</taxon>
        <taxon>Micromonospora</taxon>
    </lineage>
</organism>
<dbReference type="OrthoDB" id="3404458at2"/>
<name>A0A2W2DK54_9ACTN</name>
<reference evidence="2 3" key="1">
    <citation type="submission" date="2018-01" db="EMBL/GenBank/DDBJ databases">
        <title>Draft genome sequence of Jishengella endophytica.</title>
        <authorList>
            <person name="Sahin N."/>
            <person name="Ay H."/>
            <person name="Saygin H."/>
        </authorList>
    </citation>
    <scope>NUCLEOTIDE SEQUENCE [LARGE SCALE GENOMIC DNA]</scope>
    <source>
        <strain evidence="2 3">DSM 45430</strain>
    </source>
</reference>
<gene>
    <name evidence="2" type="ORF">C1I93_00285</name>
</gene>
<dbReference type="PROSITE" id="PS50943">
    <property type="entry name" value="HTH_CROC1"/>
    <property type="match status" value="1"/>
</dbReference>
<dbReference type="InterPro" id="IPR027417">
    <property type="entry name" value="P-loop_NTPase"/>
</dbReference>